<dbReference type="AlphaFoldDB" id="A0A2P8R282"/>
<organism evidence="1 2">
    <name type="scientific">Campylobacter blaseri</name>
    <dbReference type="NCBI Taxonomy" id="2042961"/>
    <lineage>
        <taxon>Bacteria</taxon>
        <taxon>Pseudomonadati</taxon>
        <taxon>Campylobacterota</taxon>
        <taxon>Epsilonproteobacteria</taxon>
        <taxon>Campylobacterales</taxon>
        <taxon>Campylobacteraceae</taxon>
        <taxon>Campylobacter</taxon>
    </lineage>
</organism>
<proteinExistence type="predicted"/>
<evidence type="ECO:0000313" key="1">
    <source>
        <dbReference type="EMBL" id="PSM52592.1"/>
    </source>
</evidence>
<reference evidence="2" key="1">
    <citation type="submission" date="2017-10" db="EMBL/GenBank/DDBJ databases">
        <title>Campylobacter species from seals.</title>
        <authorList>
            <person name="Gilbert M.J."/>
            <person name="Zomer A.L."/>
            <person name="Timmerman A.J."/>
            <person name="Duim B."/>
            <person name="Wagenaar J.A."/>
        </authorList>
    </citation>
    <scope>NUCLEOTIDE SEQUENCE [LARGE SCALE GENOMIC DNA]</scope>
    <source>
        <strain evidence="2">17S00004-5</strain>
    </source>
</reference>
<dbReference type="OrthoDB" id="5334568at2"/>
<name>A0A2P8R282_9BACT</name>
<keyword evidence="2" id="KW-1185">Reference proteome</keyword>
<evidence type="ECO:0008006" key="3">
    <source>
        <dbReference type="Google" id="ProtNLM"/>
    </source>
</evidence>
<comment type="caution">
    <text evidence="1">The sequence shown here is derived from an EMBL/GenBank/DDBJ whole genome shotgun (WGS) entry which is preliminary data.</text>
</comment>
<dbReference type="EMBL" id="PDHH01000002">
    <property type="protein sequence ID" value="PSM52592.1"/>
    <property type="molecule type" value="Genomic_DNA"/>
</dbReference>
<protein>
    <recommendedName>
        <fullName evidence="3">Tetratricopeptide repeat protein</fullName>
    </recommendedName>
</protein>
<dbReference type="Proteomes" id="UP000240535">
    <property type="component" value="Unassembled WGS sequence"/>
</dbReference>
<evidence type="ECO:0000313" key="2">
    <source>
        <dbReference type="Proteomes" id="UP000240535"/>
    </source>
</evidence>
<accession>A0A2P8R282</accession>
<gene>
    <name evidence="1" type="ORF">CQ405_02355</name>
</gene>
<sequence>MTDRLTQALIYESQGFKKDALIIYKEILKDDPDNRYANEGIKRIVKSKVEVKYNKKMLELFYSEDKEDIDKFKRWLVQI</sequence>
<dbReference type="RefSeq" id="WP_106870226.1">
    <property type="nucleotide sequence ID" value="NZ_CP053841.1"/>
</dbReference>